<feature type="binding site" evidence="9">
    <location>
        <position position="137"/>
    </location>
    <ligand>
        <name>substrate</name>
    </ligand>
</feature>
<evidence type="ECO:0000256" key="7">
    <source>
        <dbReference type="PIRNR" id="PIRNR000185"/>
    </source>
</evidence>
<dbReference type="Gene3D" id="3.40.50.10860">
    <property type="entry name" value="Leucine Dehydrogenase, chain A, domain 1"/>
    <property type="match status" value="1"/>
</dbReference>
<evidence type="ECO:0000256" key="6">
    <source>
        <dbReference type="ARBA" id="ARBA00048577"/>
    </source>
</evidence>
<dbReference type="AlphaFoldDB" id="A0A8S3Z2L4"/>
<dbReference type="InterPro" id="IPR046346">
    <property type="entry name" value="Aminoacid_DH-like_N_sf"/>
</dbReference>
<dbReference type="InterPro" id="IPR006096">
    <property type="entry name" value="Glu/Leu/Phe/Val/Trp_DH_C"/>
</dbReference>
<comment type="similarity">
    <text evidence="2 7 11">Belongs to the Glu/Leu/Phe/Val dehydrogenases family.</text>
</comment>
<dbReference type="CDD" id="cd01076">
    <property type="entry name" value="NAD_bind_1_Glu_DH"/>
    <property type="match status" value="1"/>
</dbReference>
<comment type="catalytic activity">
    <reaction evidence="6">
        <text>L-glutamate + NADP(+) + H2O = 2-oxoglutarate + NH4(+) + NADPH + H(+)</text>
        <dbReference type="Rhea" id="RHEA:11612"/>
        <dbReference type="ChEBI" id="CHEBI:15377"/>
        <dbReference type="ChEBI" id="CHEBI:15378"/>
        <dbReference type="ChEBI" id="CHEBI:16810"/>
        <dbReference type="ChEBI" id="CHEBI:28938"/>
        <dbReference type="ChEBI" id="CHEBI:29985"/>
        <dbReference type="ChEBI" id="CHEBI:57783"/>
        <dbReference type="ChEBI" id="CHEBI:58349"/>
        <dbReference type="EC" id="1.4.1.3"/>
    </reaction>
</comment>
<dbReference type="InterPro" id="IPR014362">
    <property type="entry name" value="Glu_DH"/>
</dbReference>
<dbReference type="SUPFAM" id="SSF53223">
    <property type="entry name" value="Aminoacid dehydrogenase-like, N-terminal domain"/>
    <property type="match status" value="1"/>
</dbReference>
<keyword evidence="9" id="KW-0547">Nucleotide-binding</keyword>
<protein>
    <recommendedName>
        <fullName evidence="7">Glutamate dehydrogenase</fullName>
    </recommendedName>
</protein>
<dbReference type="Gene3D" id="1.10.287.140">
    <property type="match status" value="1"/>
</dbReference>
<comment type="catalytic activity">
    <reaction evidence="5">
        <text>L-glutamate + NAD(+) + H2O = 2-oxoglutarate + NH4(+) + NADH + H(+)</text>
        <dbReference type="Rhea" id="RHEA:15133"/>
        <dbReference type="ChEBI" id="CHEBI:15377"/>
        <dbReference type="ChEBI" id="CHEBI:15378"/>
        <dbReference type="ChEBI" id="CHEBI:16810"/>
        <dbReference type="ChEBI" id="CHEBI:28938"/>
        <dbReference type="ChEBI" id="CHEBI:29985"/>
        <dbReference type="ChEBI" id="CHEBI:57540"/>
        <dbReference type="ChEBI" id="CHEBI:57945"/>
        <dbReference type="EC" id="1.4.1.3"/>
    </reaction>
</comment>
<feature type="domain" description="Glutamate/phenylalanine/leucine/valine/L-tryptophan dehydrogenase C-terminal" evidence="12">
    <location>
        <begin position="231"/>
        <end position="522"/>
    </location>
</feature>
<feature type="site" description="Important for catalysis" evidence="10">
    <location>
        <position position="191"/>
    </location>
</feature>
<dbReference type="PIRSF" id="PIRSF000185">
    <property type="entry name" value="Glu_DH"/>
    <property type="match status" value="1"/>
</dbReference>
<dbReference type="Gene3D" id="3.40.50.720">
    <property type="entry name" value="NAD(P)-binding Rossmann-like Domain"/>
    <property type="match status" value="1"/>
</dbReference>
<feature type="binding site" evidence="9">
    <location>
        <position position="238"/>
    </location>
    <ligand>
        <name>NAD(+)</name>
        <dbReference type="ChEBI" id="CHEBI:57540"/>
    </ligand>
</feature>
<dbReference type="InterPro" id="IPR036291">
    <property type="entry name" value="NAD(P)-bd_dom_sf"/>
</dbReference>
<evidence type="ECO:0000256" key="2">
    <source>
        <dbReference type="ARBA" id="ARBA00006382"/>
    </source>
</evidence>
<dbReference type="GO" id="GO:0000166">
    <property type="term" value="F:nucleotide binding"/>
    <property type="evidence" value="ECO:0007669"/>
    <property type="project" value="UniProtKB-KW"/>
</dbReference>
<evidence type="ECO:0000256" key="3">
    <source>
        <dbReference type="ARBA" id="ARBA00023002"/>
    </source>
</evidence>
<comment type="subcellular location">
    <subcellularLocation>
        <location evidence="1">Mitochondrion</location>
    </subcellularLocation>
</comment>
<evidence type="ECO:0000256" key="1">
    <source>
        <dbReference type="ARBA" id="ARBA00004173"/>
    </source>
</evidence>
<evidence type="ECO:0000259" key="12">
    <source>
        <dbReference type="SMART" id="SM00839"/>
    </source>
</evidence>
<evidence type="ECO:0000313" key="13">
    <source>
        <dbReference type="EMBL" id="CAG5123349.1"/>
    </source>
</evidence>
<sequence length="526" mass="58421">MGITVTLSKPHRRLYSLSTDKEDDTVKFSRQIDMFFDRAAGLLEATLVDNLRQQIPGAWSVEETERKVRGVLSVIKPCSHVLSLTFPIRRDSGLVELVSAYRAQHKQHRTPNKGGIRYSPDVDYDEVTALASLMTYKCALVNVPFGGAKTGVKIDPRKYSEDELERITRRLAMELGKKGFLHPGIDVPAPDMGTGEREMSWIADTYASTLGYADINARACVTGKPISQGGIQGRISATGRGLYFGVKIFIMDANFMESIGLTPGFHQKTFIVQGFGNVGFHSMLYLHMAGAKCVGVAEWDGSIYNPHGIDPVTLQEYQKLHGTIMGFPGACTYEGNLLCKQCDILIPAASERQITARLAPHIQAKIVVEGANGPTTPAAERILLERNVLVIPDVYVNAGGVTVSYFEWLKNINHVSYGRLTFKYERDANYHLLNSVQRSINSWMSDEKMQGQINITPSDEFKARIAGASEKDIVDSGLEQTMDRAAEQMIRASRRYKLGLDLRTAAYIVAIEKIYSFYKDCGSTFF</sequence>
<evidence type="ECO:0000256" key="5">
    <source>
        <dbReference type="ARBA" id="ARBA00047867"/>
    </source>
</evidence>
<dbReference type="OrthoDB" id="6718861at2759"/>
<dbReference type="PRINTS" id="PR00082">
    <property type="entry name" value="GLFDHDRGNASE"/>
</dbReference>
<evidence type="ECO:0000256" key="11">
    <source>
        <dbReference type="RuleBase" id="RU004417"/>
    </source>
</evidence>
<dbReference type="InterPro" id="IPR033524">
    <property type="entry name" value="Glu/Leu/Phe/Val_DH_AS"/>
</dbReference>
<evidence type="ECO:0000256" key="4">
    <source>
        <dbReference type="ARBA" id="ARBA00023128"/>
    </source>
</evidence>
<keyword evidence="14" id="KW-1185">Reference proteome</keyword>
<gene>
    <name evidence="13" type="ORF">CUNI_LOCUS8907</name>
</gene>
<accession>A0A8S3Z2L4</accession>
<dbReference type="Pfam" id="PF02812">
    <property type="entry name" value="ELFV_dehydrog_N"/>
    <property type="match status" value="1"/>
</dbReference>
<dbReference type="SMART" id="SM00839">
    <property type="entry name" value="ELFV_dehydrog"/>
    <property type="match status" value="1"/>
</dbReference>
<dbReference type="Proteomes" id="UP000678393">
    <property type="component" value="Unassembled WGS sequence"/>
</dbReference>
<comment type="caution">
    <text evidence="13">The sequence shown here is derived from an EMBL/GenBank/DDBJ whole genome shotgun (WGS) entry which is preliminary data.</text>
</comment>
<dbReference type="GO" id="GO:0005739">
    <property type="term" value="C:mitochondrion"/>
    <property type="evidence" value="ECO:0007669"/>
    <property type="project" value="UniProtKB-SubCell"/>
</dbReference>
<dbReference type="Pfam" id="PF00208">
    <property type="entry name" value="ELFV_dehydrog"/>
    <property type="match status" value="1"/>
</dbReference>
<feature type="binding site" evidence="9">
    <location>
        <position position="113"/>
    </location>
    <ligand>
        <name>substrate</name>
    </ligand>
</feature>
<evidence type="ECO:0000256" key="9">
    <source>
        <dbReference type="PIRSR" id="PIRSR000185-2"/>
    </source>
</evidence>
<dbReference type="PANTHER" id="PTHR11606:SF13">
    <property type="entry name" value="GLUTAMATE DEHYDROGENASE 1, MITOCHONDRIAL"/>
    <property type="match status" value="1"/>
</dbReference>
<dbReference type="PANTHER" id="PTHR11606">
    <property type="entry name" value="GLUTAMATE DEHYDROGENASE"/>
    <property type="match status" value="1"/>
</dbReference>
<feature type="binding site" evidence="9">
    <location>
        <position position="277"/>
    </location>
    <ligand>
        <name>NAD(+)</name>
        <dbReference type="ChEBI" id="CHEBI:57540"/>
    </ligand>
</feature>
<dbReference type="InterPro" id="IPR006097">
    <property type="entry name" value="Glu/Leu/Phe/Val/Trp_DH_dimer"/>
</dbReference>
<reference evidence="13" key="1">
    <citation type="submission" date="2021-04" db="EMBL/GenBank/DDBJ databases">
        <authorList>
            <consortium name="Molecular Ecology Group"/>
        </authorList>
    </citation>
    <scope>NUCLEOTIDE SEQUENCE</scope>
</reference>
<dbReference type="FunFam" id="3.40.50.720:FF:000100">
    <property type="entry name" value="Glutamate dehydrogenase 1, mitochondrial"/>
    <property type="match status" value="1"/>
</dbReference>
<dbReference type="GO" id="GO:0006538">
    <property type="term" value="P:L-glutamate catabolic process"/>
    <property type="evidence" value="ECO:0007669"/>
    <property type="project" value="TreeGrafter"/>
</dbReference>
<proteinExistence type="inferred from homology"/>
<evidence type="ECO:0000313" key="14">
    <source>
        <dbReference type="Proteomes" id="UP000678393"/>
    </source>
</evidence>
<feature type="active site" description="Proton donor" evidence="8">
    <location>
        <position position="149"/>
    </location>
</feature>
<dbReference type="InterPro" id="IPR033922">
    <property type="entry name" value="NAD_bind_Glu_DH"/>
</dbReference>
<keyword evidence="9" id="KW-0520">NAD</keyword>
<keyword evidence="3 7" id="KW-0560">Oxidoreductase</keyword>
<dbReference type="PROSITE" id="PS00074">
    <property type="entry name" value="GLFV_DEHYDROGENASE"/>
    <property type="match status" value="1"/>
</dbReference>
<keyword evidence="4" id="KW-0496">Mitochondrion</keyword>
<dbReference type="EMBL" id="CAJHNH020001503">
    <property type="protein sequence ID" value="CAG5123349.1"/>
    <property type="molecule type" value="Genomic_DNA"/>
</dbReference>
<name>A0A8S3Z2L4_9EUPU</name>
<dbReference type="SUPFAM" id="SSF51735">
    <property type="entry name" value="NAD(P)-binding Rossmann-fold domains"/>
    <property type="match status" value="1"/>
</dbReference>
<evidence type="ECO:0000256" key="8">
    <source>
        <dbReference type="PIRSR" id="PIRSR000185-1"/>
    </source>
</evidence>
<dbReference type="InterPro" id="IPR006095">
    <property type="entry name" value="Glu/Leu/Phe/Val/Trp_DH"/>
</dbReference>
<dbReference type="GO" id="GO:0004352">
    <property type="term" value="F:glutamate dehydrogenase (NAD+) activity"/>
    <property type="evidence" value="ECO:0007669"/>
    <property type="project" value="TreeGrafter"/>
</dbReference>
<feature type="binding site" evidence="9">
    <location>
        <position position="404"/>
    </location>
    <ligand>
        <name>substrate</name>
    </ligand>
</feature>
<organism evidence="13 14">
    <name type="scientific">Candidula unifasciata</name>
    <dbReference type="NCBI Taxonomy" id="100452"/>
    <lineage>
        <taxon>Eukaryota</taxon>
        <taxon>Metazoa</taxon>
        <taxon>Spiralia</taxon>
        <taxon>Lophotrochozoa</taxon>
        <taxon>Mollusca</taxon>
        <taxon>Gastropoda</taxon>
        <taxon>Heterobranchia</taxon>
        <taxon>Euthyneura</taxon>
        <taxon>Panpulmonata</taxon>
        <taxon>Eupulmonata</taxon>
        <taxon>Stylommatophora</taxon>
        <taxon>Helicina</taxon>
        <taxon>Helicoidea</taxon>
        <taxon>Geomitridae</taxon>
        <taxon>Candidula</taxon>
    </lineage>
</organism>
<evidence type="ECO:0000256" key="10">
    <source>
        <dbReference type="PIRSR" id="PIRSR000185-3"/>
    </source>
</evidence>